<evidence type="ECO:0000313" key="1">
    <source>
        <dbReference type="EMBL" id="ABO55215.1"/>
    </source>
</evidence>
<accession>A4JG12</accession>
<sequence>MSSTFCALHNGDKLSIKQRVNSPVRNRFQSQSHMLRGLPRQRAVHHRQAQVNLTGTWNVMLLFRSKSASFRCVPWRRAAAVVETDAIGPPSAGSVLSPL</sequence>
<dbReference type="HOGENOM" id="CLU_2314975_0_0_4"/>
<proteinExistence type="predicted"/>
<reference evidence="2" key="1">
    <citation type="submission" date="2007-03" db="EMBL/GenBank/DDBJ databases">
        <title>Complete sequence of chromosome 1 of Burkholderia vietnamiensis G4.</title>
        <authorList>
            <consortium name="US DOE Joint Genome Institute"/>
            <person name="Copeland A."/>
            <person name="Lucas S."/>
            <person name="Lapidus A."/>
            <person name="Barry K."/>
            <person name="Detter J.C."/>
            <person name="Glavina del Rio T."/>
            <person name="Hammon N."/>
            <person name="Israni S."/>
            <person name="Dalin E."/>
            <person name="Tice H."/>
            <person name="Pitluck S."/>
            <person name="Chain P."/>
            <person name="Malfatti S."/>
            <person name="Shin M."/>
            <person name="Vergez L."/>
            <person name="Schmutz J."/>
            <person name="Larimer F."/>
            <person name="Land M."/>
            <person name="Hauser L."/>
            <person name="Kyrpides N."/>
            <person name="Tiedje J."/>
            <person name="Richardson P."/>
        </authorList>
    </citation>
    <scope>NUCLEOTIDE SEQUENCE [LARGE SCALE GENOMIC DNA]</scope>
    <source>
        <strain evidence="2">G4 / LMG 22486</strain>
    </source>
</reference>
<dbReference type="AlphaFoldDB" id="A4JG12"/>
<name>A4JG12_BURVG</name>
<dbReference type="Proteomes" id="UP000002287">
    <property type="component" value="Chromosome 1"/>
</dbReference>
<gene>
    <name evidence="1" type="ordered locus">Bcep1808_2213</name>
</gene>
<evidence type="ECO:0000313" key="2">
    <source>
        <dbReference type="Proteomes" id="UP000002287"/>
    </source>
</evidence>
<dbReference type="KEGG" id="bvi:Bcep1808_2213"/>
<dbReference type="EMBL" id="CP000614">
    <property type="protein sequence ID" value="ABO55215.1"/>
    <property type="molecule type" value="Genomic_DNA"/>
</dbReference>
<organism evidence="1 2">
    <name type="scientific">Burkholderia vietnamiensis (strain G4 / LMG 22486)</name>
    <name type="common">Burkholderia cepacia (strain R1808)</name>
    <dbReference type="NCBI Taxonomy" id="269482"/>
    <lineage>
        <taxon>Bacteria</taxon>
        <taxon>Pseudomonadati</taxon>
        <taxon>Pseudomonadota</taxon>
        <taxon>Betaproteobacteria</taxon>
        <taxon>Burkholderiales</taxon>
        <taxon>Burkholderiaceae</taxon>
        <taxon>Burkholderia</taxon>
        <taxon>Burkholderia cepacia complex</taxon>
    </lineage>
</organism>
<protein>
    <submittedName>
        <fullName evidence="1">Uncharacterized protein</fullName>
    </submittedName>
</protein>